<keyword evidence="3" id="KW-1185">Reference proteome</keyword>
<evidence type="ECO:0000313" key="3">
    <source>
        <dbReference type="Proteomes" id="UP000324222"/>
    </source>
</evidence>
<proteinExistence type="predicted"/>
<reference evidence="2 3" key="1">
    <citation type="submission" date="2019-05" db="EMBL/GenBank/DDBJ databases">
        <title>Another draft genome of Portunus trituberculatus and its Hox gene families provides insights of decapod evolution.</title>
        <authorList>
            <person name="Jeong J.-H."/>
            <person name="Song I."/>
            <person name="Kim S."/>
            <person name="Choi T."/>
            <person name="Kim D."/>
            <person name="Ryu S."/>
            <person name="Kim W."/>
        </authorList>
    </citation>
    <scope>NUCLEOTIDE SEQUENCE [LARGE SCALE GENOMIC DNA]</scope>
    <source>
        <tissue evidence="2">Muscle</tissue>
    </source>
</reference>
<sequence>MTRRRNPKKKKEANNSATDHLDQLITAQKCITSRTGSDA</sequence>
<accession>A0A5B7J3Y9</accession>
<gene>
    <name evidence="2" type="ORF">E2C01_082060</name>
</gene>
<organism evidence="2 3">
    <name type="scientific">Portunus trituberculatus</name>
    <name type="common">Swimming crab</name>
    <name type="synonym">Neptunus trituberculatus</name>
    <dbReference type="NCBI Taxonomy" id="210409"/>
    <lineage>
        <taxon>Eukaryota</taxon>
        <taxon>Metazoa</taxon>
        <taxon>Ecdysozoa</taxon>
        <taxon>Arthropoda</taxon>
        <taxon>Crustacea</taxon>
        <taxon>Multicrustacea</taxon>
        <taxon>Malacostraca</taxon>
        <taxon>Eumalacostraca</taxon>
        <taxon>Eucarida</taxon>
        <taxon>Decapoda</taxon>
        <taxon>Pleocyemata</taxon>
        <taxon>Brachyura</taxon>
        <taxon>Eubrachyura</taxon>
        <taxon>Portunoidea</taxon>
        <taxon>Portunidae</taxon>
        <taxon>Portuninae</taxon>
        <taxon>Portunus</taxon>
    </lineage>
</organism>
<dbReference type="EMBL" id="VSRR010073802">
    <property type="protein sequence ID" value="MPC87204.1"/>
    <property type="molecule type" value="Genomic_DNA"/>
</dbReference>
<protein>
    <submittedName>
        <fullName evidence="2">Uncharacterized protein</fullName>
    </submittedName>
</protein>
<feature type="region of interest" description="Disordered" evidence="1">
    <location>
        <begin position="1"/>
        <end position="20"/>
    </location>
</feature>
<dbReference type="AlphaFoldDB" id="A0A5B7J3Y9"/>
<feature type="compositionally biased region" description="Basic residues" evidence="1">
    <location>
        <begin position="1"/>
        <end position="11"/>
    </location>
</feature>
<dbReference type="Proteomes" id="UP000324222">
    <property type="component" value="Unassembled WGS sequence"/>
</dbReference>
<evidence type="ECO:0000256" key="1">
    <source>
        <dbReference type="SAM" id="MobiDB-lite"/>
    </source>
</evidence>
<comment type="caution">
    <text evidence="2">The sequence shown here is derived from an EMBL/GenBank/DDBJ whole genome shotgun (WGS) entry which is preliminary data.</text>
</comment>
<name>A0A5B7J3Y9_PORTR</name>
<evidence type="ECO:0000313" key="2">
    <source>
        <dbReference type="EMBL" id="MPC87204.1"/>
    </source>
</evidence>